<evidence type="ECO:0000313" key="5">
    <source>
        <dbReference type="EMBL" id="GMI02325.1"/>
    </source>
</evidence>
<feature type="domain" description="Histone RNA hairpin-binding protein RNA-binding" evidence="4">
    <location>
        <begin position="180"/>
        <end position="247"/>
    </location>
</feature>
<evidence type="ECO:0000256" key="2">
    <source>
        <dbReference type="ARBA" id="ARBA00022884"/>
    </source>
</evidence>
<dbReference type="GO" id="GO:0051028">
    <property type="term" value="P:mRNA transport"/>
    <property type="evidence" value="ECO:0007669"/>
    <property type="project" value="TreeGrafter"/>
</dbReference>
<dbReference type="AlphaFoldDB" id="A0A9W7CAS9"/>
<evidence type="ECO:0000256" key="3">
    <source>
        <dbReference type="SAM" id="MobiDB-lite"/>
    </source>
</evidence>
<feature type="compositionally biased region" description="Acidic residues" evidence="3">
    <location>
        <begin position="301"/>
        <end position="311"/>
    </location>
</feature>
<dbReference type="InterPro" id="IPR026502">
    <property type="entry name" value="SLBP1/SLBP2"/>
</dbReference>
<proteinExistence type="inferred from homology"/>
<dbReference type="PANTHER" id="PTHR17408">
    <property type="entry name" value="HISTONE RNA HAIRPIN-BINDING PROTEIN"/>
    <property type="match status" value="1"/>
</dbReference>
<dbReference type="GO" id="GO:0006398">
    <property type="term" value="P:mRNA 3'-end processing by stem-loop binding and cleavage"/>
    <property type="evidence" value="ECO:0007669"/>
    <property type="project" value="TreeGrafter"/>
</dbReference>
<comment type="similarity">
    <text evidence="1">Belongs to the SLBP family.</text>
</comment>
<name>A0A9W7CAS9_9STRA</name>
<dbReference type="PANTHER" id="PTHR17408:SF0">
    <property type="entry name" value="HISTONE RNA HAIRPIN-BINDING PROTEIN"/>
    <property type="match status" value="1"/>
</dbReference>
<feature type="compositionally biased region" description="Polar residues" evidence="3">
    <location>
        <begin position="62"/>
        <end position="94"/>
    </location>
</feature>
<dbReference type="GO" id="GO:0071204">
    <property type="term" value="C:histone pre-mRNA 3'end processing complex"/>
    <property type="evidence" value="ECO:0007669"/>
    <property type="project" value="TreeGrafter"/>
</dbReference>
<organism evidence="5 6">
    <name type="scientific">Triparma laevis f. longispina</name>
    <dbReference type="NCBI Taxonomy" id="1714387"/>
    <lineage>
        <taxon>Eukaryota</taxon>
        <taxon>Sar</taxon>
        <taxon>Stramenopiles</taxon>
        <taxon>Ochrophyta</taxon>
        <taxon>Bolidophyceae</taxon>
        <taxon>Parmales</taxon>
        <taxon>Triparmaceae</taxon>
        <taxon>Triparma</taxon>
    </lineage>
</organism>
<feature type="compositionally biased region" description="Acidic residues" evidence="3">
    <location>
        <begin position="276"/>
        <end position="294"/>
    </location>
</feature>
<evidence type="ECO:0000256" key="1">
    <source>
        <dbReference type="ARBA" id="ARBA00006151"/>
    </source>
</evidence>
<dbReference type="OrthoDB" id="265795at2759"/>
<dbReference type="InterPro" id="IPR029344">
    <property type="entry name" value="SLBP_RNA_bind"/>
</dbReference>
<dbReference type="Proteomes" id="UP001165122">
    <property type="component" value="Unassembled WGS sequence"/>
</dbReference>
<feature type="region of interest" description="Disordered" evidence="3">
    <location>
        <begin position="251"/>
        <end position="311"/>
    </location>
</feature>
<keyword evidence="2" id="KW-0694">RNA-binding</keyword>
<feature type="compositionally biased region" description="Basic and acidic residues" evidence="3">
    <location>
        <begin position="251"/>
        <end position="268"/>
    </location>
</feature>
<dbReference type="GO" id="GO:0003729">
    <property type="term" value="F:mRNA binding"/>
    <property type="evidence" value="ECO:0007669"/>
    <property type="project" value="InterPro"/>
</dbReference>
<dbReference type="GO" id="GO:0071207">
    <property type="term" value="F:histone pre-mRNA stem-loop binding"/>
    <property type="evidence" value="ECO:0007669"/>
    <property type="project" value="TreeGrafter"/>
</dbReference>
<dbReference type="Gene3D" id="1.10.8.1120">
    <property type="entry name" value="Histone RNA hairpin-binding protein RNA-binding domain"/>
    <property type="match status" value="1"/>
</dbReference>
<feature type="compositionally biased region" description="Polar residues" evidence="3">
    <location>
        <begin position="185"/>
        <end position="196"/>
    </location>
</feature>
<evidence type="ECO:0000313" key="6">
    <source>
        <dbReference type="Proteomes" id="UP001165122"/>
    </source>
</evidence>
<keyword evidence="6" id="KW-1185">Reference proteome</keyword>
<feature type="compositionally biased region" description="Pro residues" evidence="3">
    <location>
        <begin position="101"/>
        <end position="114"/>
    </location>
</feature>
<sequence>MNTTSTGEFEYIGPTYEDPSAAKADQELSGRRTALPPSASFSPSCLLSTPLHGSSLACFSADTGTTTPSSDTFNWIRDTASTSSAPNPFNVKTNETNKMNLPPPTKPTPPPPPTKNKQWTNPQSSKYHGHRARPSQRSWQNQGNNKRERSPSPTHTSKRSKSQKPPSQTSIFGSLDPLKDDSKITNRTKQISYGKNTLSYDRYLESTPIETRKLSDPWTPDAKADIPNRRWKGMVGEWKRRLHVWDPQGYESKEKVKEKKERKEEKGVVDPTLEFEREEEKEEIGEDLYEENENELPKFEEFEEDSDDDLL</sequence>
<feature type="region of interest" description="Disordered" evidence="3">
    <location>
        <begin position="1"/>
        <end position="43"/>
    </location>
</feature>
<reference evidence="6" key="1">
    <citation type="journal article" date="2023" name="Commun. Biol.">
        <title>Genome analysis of Parmales, the sister group of diatoms, reveals the evolutionary specialization of diatoms from phago-mixotrophs to photoautotrophs.</title>
        <authorList>
            <person name="Ban H."/>
            <person name="Sato S."/>
            <person name="Yoshikawa S."/>
            <person name="Yamada K."/>
            <person name="Nakamura Y."/>
            <person name="Ichinomiya M."/>
            <person name="Sato N."/>
            <person name="Blanc-Mathieu R."/>
            <person name="Endo H."/>
            <person name="Kuwata A."/>
            <person name="Ogata H."/>
        </authorList>
    </citation>
    <scope>NUCLEOTIDE SEQUENCE [LARGE SCALE GENOMIC DNA]</scope>
    <source>
        <strain evidence="6">NIES 3700</strain>
    </source>
</reference>
<comment type="caution">
    <text evidence="5">The sequence shown here is derived from an EMBL/GenBank/DDBJ whole genome shotgun (WGS) entry which is preliminary data.</text>
</comment>
<protein>
    <recommendedName>
        <fullName evidence="4">Histone RNA hairpin-binding protein RNA-binding domain-containing protein</fullName>
    </recommendedName>
</protein>
<dbReference type="InterPro" id="IPR038294">
    <property type="entry name" value="SLBP_RNA_bind_sf"/>
</dbReference>
<dbReference type="GO" id="GO:0005737">
    <property type="term" value="C:cytoplasm"/>
    <property type="evidence" value="ECO:0007669"/>
    <property type="project" value="TreeGrafter"/>
</dbReference>
<accession>A0A9W7CAS9</accession>
<feature type="compositionally biased region" description="Polar residues" evidence="3">
    <location>
        <begin position="135"/>
        <end position="144"/>
    </location>
</feature>
<gene>
    <name evidence="5" type="ORF">TrLO_g7415</name>
</gene>
<evidence type="ECO:0000259" key="4">
    <source>
        <dbReference type="Pfam" id="PF15247"/>
    </source>
</evidence>
<feature type="region of interest" description="Disordered" evidence="3">
    <location>
        <begin position="59"/>
        <end position="196"/>
    </location>
</feature>
<dbReference type="EMBL" id="BRXW01000042">
    <property type="protein sequence ID" value="GMI02325.1"/>
    <property type="molecule type" value="Genomic_DNA"/>
</dbReference>
<dbReference type="Pfam" id="PF15247">
    <property type="entry name" value="SLBP_RNA_bind"/>
    <property type="match status" value="1"/>
</dbReference>